<name>A0ABQ9HMV1_9NEOP</name>
<dbReference type="Pfam" id="PF07727">
    <property type="entry name" value="RVT_2"/>
    <property type="match status" value="1"/>
</dbReference>
<sequence>MGEKVKIAKLSAKLTEEFNAKEVGESQFFIGIELTIAENRIELSQHKLIEKMLKKFNLEESKGSPFPMEDRPEISKADTMIDVSYRELVGSLTYLSQVGRPDIAFTISYLSLFRTAQLGSC</sequence>
<evidence type="ECO:0000313" key="3">
    <source>
        <dbReference type="Proteomes" id="UP001159363"/>
    </source>
</evidence>
<feature type="domain" description="Reverse transcriptase Ty1/copia-type" evidence="1">
    <location>
        <begin position="6"/>
        <end position="69"/>
    </location>
</feature>
<organism evidence="2 3">
    <name type="scientific">Dryococelus australis</name>
    <dbReference type="NCBI Taxonomy" id="614101"/>
    <lineage>
        <taxon>Eukaryota</taxon>
        <taxon>Metazoa</taxon>
        <taxon>Ecdysozoa</taxon>
        <taxon>Arthropoda</taxon>
        <taxon>Hexapoda</taxon>
        <taxon>Insecta</taxon>
        <taxon>Pterygota</taxon>
        <taxon>Neoptera</taxon>
        <taxon>Polyneoptera</taxon>
        <taxon>Phasmatodea</taxon>
        <taxon>Verophasmatodea</taxon>
        <taxon>Anareolatae</taxon>
        <taxon>Phasmatidae</taxon>
        <taxon>Eurycanthinae</taxon>
        <taxon>Dryococelus</taxon>
    </lineage>
</organism>
<gene>
    <name evidence="2" type="ORF">PR048_011429</name>
</gene>
<evidence type="ECO:0000313" key="2">
    <source>
        <dbReference type="EMBL" id="KAJ8885233.1"/>
    </source>
</evidence>
<dbReference type="Proteomes" id="UP001159363">
    <property type="component" value="Chromosome X"/>
</dbReference>
<reference evidence="2 3" key="1">
    <citation type="submission" date="2023-02" db="EMBL/GenBank/DDBJ databases">
        <title>LHISI_Scaffold_Assembly.</title>
        <authorList>
            <person name="Stuart O.P."/>
            <person name="Cleave R."/>
            <person name="Magrath M.J.L."/>
            <person name="Mikheyev A.S."/>
        </authorList>
    </citation>
    <scope>NUCLEOTIDE SEQUENCE [LARGE SCALE GENOMIC DNA]</scope>
    <source>
        <strain evidence="2">Daus_M_001</strain>
        <tissue evidence="2">Leg muscle</tissue>
    </source>
</reference>
<evidence type="ECO:0000259" key="1">
    <source>
        <dbReference type="Pfam" id="PF07727"/>
    </source>
</evidence>
<protein>
    <recommendedName>
        <fullName evidence="1">Reverse transcriptase Ty1/copia-type domain-containing protein</fullName>
    </recommendedName>
</protein>
<dbReference type="EMBL" id="JARBHB010000004">
    <property type="protein sequence ID" value="KAJ8885233.1"/>
    <property type="molecule type" value="Genomic_DNA"/>
</dbReference>
<comment type="caution">
    <text evidence="2">The sequence shown here is derived from an EMBL/GenBank/DDBJ whole genome shotgun (WGS) entry which is preliminary data.</text>
</comment>
<keyword evidence="3" id="KW-1185">Reference proteome</keyword>
<dbReference type="InterPro" id="IPR013103">
    <property type="entry name" value="RVT_2"/>
</dbReference>
<accession>A0ABQ9HMV1</accession>
<proteinExistence type="predicted"/>